<evidence type="ECO:0000313" key="8">
    <source>
        <dbReference type="Proteomes" id="UP000053464"/>
    </source>
</evidence>
<dbReference type="PATRIC" id="fig|1581420.6.peg.2"/>
<dbReference type="STRING" id="1581420.AAW00_00010"/>
<evidence type="ECO:0000256" key="1">
    <source>
        <dbReference type="ARBA" id="ARBA00004442"/>
    </source>
</evidence>
<dbReference type="PANTHER" id="PTHR30329">
    <property type="entry name" value="STATOR ELEMENT OF FLAGELLAR MOTOR COMPLEX"/>
    <property type="match status" value="1"/>
</dbReference>
<keyword evidence="2 4" id="KW-0472">Membrane</keyword>
<protein>
    <recommendedName>
        <fullName evidence="6">OmpA-like domain-containing protein</fullName>
    </recommendedName>
</protein>
<evidence type="ECO:0000256" key="5">
    <source>
        <dbReference type="SAM" id="MobiDB-lite"/>
    </source>
</evidence>
<dbReference type="Gene3D" id="3.30.1330.60">
    <property type="entry name" value="OmpA-like domain"/>
    <property type="match status" value="1"/>
</dbReference>
<dbReference type="InterPro" id="IPR036737">
    <property type="entry name" value="OmpA-like_sf"/>
</dbReference>
<dbReference type="InterPro" id="IPR006665">
    <property type="entry name" value="OmpA-like"/>
</dbReference>
<evidence type="ECO:0000259" key="6">
    <source>
        <dbReference type="PROSITE" id="PS51123"/>
    </source>
</evidence>
<dbReference type="Pfam" id="PF00691">
    <property type="entry name" value="OmpA"/>
    <property type="match status" value="1"/>
</dbReference>
<dbReference type="CDD" id="cd07185">
    <property type="entry name" value="OmpA_C-like"/>
    <property type="match status" value="1"/>
</dbReference>
<dbReference type="Proteomes" id="UP000053464">
    <property type="component" value="Unassembled WGS sequence"/>
</dbReference>
<proteinExistence type="predicted"/>
<keyword evidence="3" id="KW-0998">Cell outer membrane</keyword>
<dbReference type="SUPFAM" id="SSF103088">
    <property type="entry name" value="OmpA-like"/>
    <property type="match status" value="1"/>
</dbReference>
<dbReference type="EMBL" id="LBHB01000001">
    <property type="protein sequence ID" value="KLE35975.1"/>
    <property type="molecule type" value="Genomic_DNA"/>
</dbReference>
<evidence type="ECO:0000256" key="2">
    <source>
        <dbReference type="ARBA" id="ARBA00023136"/>
    </source>
</evidence>
<name>A0A0G9MZ44_9SPHN</name>
<dbReference type="PANTHER" id="PTHR30329:SF21">
    <property type="entry name" value="LIPOPROTEIN YIAD-RELATED"/>
    <property type="match status" value="1"/>
</dbReference>
<dbReference type="InterPro" id="IPR050330">
    <property type="entry name" value="Bact_OuterMem_StrucFunc"/>
</dbReference>
<evidence type="ECO:0000256" key="3">
    <source>
        <dbReference type="ARBA" id="ARBA00023237"/>
    </source>
</evidence>
<comment type="caution">
    <text evidence="7">The sequence shown here is derived from an EMBL/GenBank/DDBJ whole genome shotgun (WGS) entry which is preliminary data.</text>
</comment>
<keyword evidence="8" id="KW-1185">Reference proteome</keyword>
<evidence type="ECO:0000313" key="7">
    <source>
        <dbReference type="EMBL" id="KLE35975.1"/>
    </source>
</evidence>
<feature type="region of interest" description="Disordered" evidence="5">
    <location>
        <begin position="199"/>
        <end position="232"/>
    </location>
</feature>
<reference evidence="7 8" key="1">
    <citation type="submission" date="2015-04" db="EMBL/GenBank/DDBJ databases">
        <title>The draft genome sequence of Erythrobacter luteus KA37.</title>
        <authorList>
            <person name="Zhuang L."/>
            <person name="Liu Y."/>
            <person name="Shao Z."/>
        </authorList>
    </citation>
    <scope>NUCLEOTIDE SEQUENCE [LARGE SCALE GENOMIC DNA]</scope>
    <source>
        <strain evidence="7 8">KA37</strain>
    </source>
</reference>
<accession>A0A0G9MZ44</accession>
<comment type="subcellular location">
    <subcellularLocation>
        <location evidence="1">Cell outer membrane</location>
    </subcellularLocation>
</comment>
<dbReference type="PRINTS" id="PR01021">
    <property type="entry name" value="OMPADOMAIN"/>
</dbReference>
<gene>
    <name evidence="7" type="ORF">AAW00_00010</name>
</gene>
<dbReference type="GO" id="GO:0009279">
    <property type="term" value="C:cell outer membrane"/>
    <property type="evidence" value="ECO:0007669"/>
    <property type="project" value="UniProtKB-SubCell"/>
</dbReference>
<dbReference type="InterPro" id="IPR006664">
    <property type="entry name" value="OMP_bac"/>
</dbReference>
<dbReference type="PROSITE" id="PS51123">
    <property type="entry name" value="OMPA_2"/>
    <property type="match status" value="1"/>
</dbReference>
<feature type="domain" description="OmpA-like" evidence="6">
    <location>
        <begin position="118"/>
        <end position="232"/>
    </location>
</feature>
<evidence type="ECO:0000256" key="4">
    <source>
        <dbReference type="PROSITE-ProRule" id="PRU00473"/>
    </source>
</evidence>
<organism evidence="7 8">
    <name type="scientific">Aurantiacibacter luteus</name>
    <dbReference type="NCBI Taxonomy" id="1581420"/>
    <lineage>
        <taxon>Bacteria</taxon>
        <taxon>Pseudomonadati</taxon>
        <taxon>Pseudomonadota</taxon>
        <taxon>Alphaproteobacteria</taxon>
        <taxon>Sphingomonadales</taxon>
        <taxon>Erythrobacteraceae</taxon>
        <taxon>Aurantiacibacter</taxon>
    </lineage>
</organism>
<dbReference type="AlphaFoldDB" id="A0A0G9MZ44"/>
<sequence>MAVLACATPATAQSNDYNSLMALDNSGLQRELTLRYDAGLAASLDDSIISSDDPRYLWALETKVQCGIALGFMRSSTRDETSIRNCANAYARMQVVPAPPPARVTPPVQVAQPPARRPDNCDDSLVATVFFDFDMAEVTPAAAAILDTVGQQVRACGWSRLNVVGHTDQAGSDQYNMGLSRARADAVAAALRSRNMGSIGLDVGAQGENNPRVPLPDGTRSPQNRRVEISAD</sequence>